<accession>A0A1B8B9R9</accession>
<dbReference type="SUPFAM" id="SSF54928">
    <property type="entry name" value="RNA-binding domain, RBD"/>
    <property type="match status" value="1"/>
</dbReference>
<evidence type="ECO:0000313" key="3">
    <source>
        <dbReference type="Proteomes" id="UP000091967"/>
    </source>
</evidence>
<comment type="caution">
    <text evidence="2">The sequence shown here is derived from an EMBL/GenBank/DDBJ whole genome shotgun (WGS) entry which is preliminary data.</text>
</comment>
<proteinExistence type="predicted"/>
<dbReference type="STRING" id="36050.A0A1B8B9R9"/>
<evidence type="ECO:0000256" key="1">
    <source>
        <dbReference type="SAM" id="MobiDB-lite"/>
    </source>
</evidence>
<sequence length="479" mass="54668">MPPLPLFCSPQRDLKHLPERPFLEGRLLYLGNIPYHAEPQDFLDFLHHKGYDAIILYWPSDQRILPKHWRHLGYCVVEFPTKDMTQEATNQIPTLEFQGNLLQVSTPKSALDSASASTDNIAKMPVTSAPIPTNNTSEDPVACSPINPPHSKGSITMSPSADAKCNPKRMKETLEQLRYPADYTYSPPTWDKGKVEHATMIRMAEREKEDGRSLLVNYGNMEDGIRVRCQPNPSPLALDDEHRKKTWIYVVSPEASHITKRITLDQLPEWEAKGWKEFHVRRDHIAEGTDFDKRKISFIQDVYTTDKPAMDTLWIFPTGVCLSEISDDVIWDTNKLIHPNGVKAITSTSDVFIGPLEEGSSATATSQGHHVKYPRPRQVGPGWGDYDHYHEWQLRGRKVMSHMVPEKSWPTTIPDTVRFEITSGKPRPGDVFSTENEMFDEPLGDAFPRSSPISLRERLMKSEETKANRNNNKPSRHRR</sequence>
<name>A0A1B8B9R9_FUSPO</name>
<evidence type="ECO:0008006" key="4">
    <source>
        <dbReference type="Google" id="ProtNLM"/>
    </source>
</evidence>
<feature type="compositionally biased region" description="Basic and acidic residues" evidence="1">
    <location>
        <begin position="458"/>
        <end position="467"/>
    </location>
</feature>
<gene>
    <name evidence="2" type="ORF">FPOA_03408</name>
</gene>
<organism evidence="2 3">
    <name type="scientific">Fusarium poae</name>
    <dbReference type="NCBI Taxonomy" id="36050"/>
    <lineage>
        <taxon>Eukaryota</taxon>
        <taxon>Fungi</taxon>
        <taxon>Dikarya</taxon>
        <taxon>Ascomycota</taxon>
        <taxon>Pezizomycotina</taxon>
        <taxon>Sordariomycetes</taxon>
        <taxon>Hypocreomycetidae</taxon>
        <taxon>Hypocreales</taxon>
        <taxon>Nectriaceae</taxon>
        <taxon>Fusarium</taxon>
    </lineage>
</organism>
<dbReference type="GO" id="GO:0003676">
    <property type="term" value="F:nucleic acid binding"/>
    <property type="evidence" value="ECO:0007669"/>
    <property type="project" value="InterPro"/>
</dbReference>
<dbReference type="Gene3D" id="3.30.70.330">
    <property type="match status" value="1"/>
</dbReference>
<dbReference type="EMBL" id="LYXU01000001">
    <property type="protein sequence ID" value="OBS29471.1"/>
    <property type="molecule type" value="Genomic_DNA"/>
</dbReference>
<dbReference type="InterPro" id="IPR035979">
    <property type="entry name" value="RBD_domain_sf"/>
</dbReference>
<dbReference type="Proteomes" id="UP000091967">
    <property type="component" value="Unassembled WGS sequence"/>
</dbReference>
<dbReference type="OMA" id="GWGDYDH"/>
<keyword evidence="3" id="KW-1185">Reference proteome</keyword>
<reference evidence="2 3" key="1">
    <citation type="submission" date="2016-06" db="EMBL/GenBank/DDBJ databases">
        <title>Living apart together: crosstalk between the core and supernumerary genomes in a fungal plant pathogen.</title>
        <authorList>
            <person name="Vanheule A."/>
            <person name="Audenaert K."/>
            <person name="Warris S."/>
            <person name="Van De Geest H."/>
            <person name="Schijlen E."/>
            <person name="Hofte M."/>
            <person name="De Saeger S."/>
            <person name="Haesaert G."/>
            <person name="Waalwijk C."/>
            <person name="Van Der Lee T."/>
        </authorList>
    </citation>
    <scope>NUCLEOTIDE SEQUENCE [LARGE SCALE GENOMIC DNA]</scope>
    <source>
        <strain evidence="2 3">2516</strain>
    </source>
</reference>
<protein>
    <recommendedName>
        <fullName evidence="4">RRM domain-containing protein</fullName>
    </recommendedName>
</protein>
<feature type="region of interest" description="Disordered" evidence="1">
    <location>
        <begin position="458"/>
        <end position="479"/>
    </location>
</feature>
<dbReference type="AlphaFoldDB" id="A0A1B8B9R9"/>
<evidence type="ECO:0000313" key="2">
    <source>
        <dbReference type="EMBL" id="OBS29471.1"/>
    </source>
</evidence>
<dbReference type="InterPro" id="IPR012677">
    <property type="entry name" value="Nucleotide-bd_a/b_plait_sf"/>
</dbReference>